<dbReference type="PANTHER" id="PTHR40400:SF1">
    <property type="entry name" value="SLR1512 PROTEIN"/>
    <property type="match status" value="1"/>
</dbReference>
<gene>
    <name evidence="2" type="ORF">RHIZ70_498</name>
</gene>
<evidence type="ECO:0000313" key="2">
    <source>
        <dbReference type="EMBL" id="SSC64790.1"/>
    </source>
</evidence>
<keyword evidence="1" id="KW-0472">Membrane</keyword>
<feature type="transmembrane region" description="Helical" evidence="1">
    <location>
        <begin position="210"/>
        <end position="228"/>
    </location>
</feature>
<feature type="transmembrane region" description="Helical" evidence="1">
    <location>
        <begin position="12"/>
        <end position="31"/>
    </location>
</feature>
<feature type="transmembrane region" description="Helical" evidence="1">
    <location>
        <begin position="308"/>
        <end position="328"/>
    </location>
</feature>
<feature type="transmembrane region" description="Helical" evidence="1">
    <location>
        <begin position="275"/>
        <end position="296"/>
    </location>
</feature>
<proteinExistence type="predicted"/>
<sequence>MTVFSEIASANLLSPPVLFFILGLLASLAGAQLSLPEGANKMLAVYLILAIGFKGGAALSVGGAGAQLAWLLLAGVALSALMPLIGERLLRFISRLGPIERSAVAAHYGSVSIVTFVAAATALTTLGIHHDGAMVAVAAIMETPAILTALLLINRARASSAEGASNQVPASGIGSVLNEVFLNQTIVILLGALVVGLVSGQTGLRSVEPFLVAPFTGALCIFLLDLGAQAGRGLRTGWRDLTPGFLSFAVMMPMTGATLAGLFAGSIGLGVGNTALLMTLAASASYIAVPAAMRLAVPEARPAISLSLALGITFPLNILIGIPVYVILAKAISS</sequence>
<organism evidence="2 3">
    <name type="scientific">Ciceribacter selenitireducens ATCC BAA-1503</name>
    <dbReference type="NCBI Taxonomy" id="1336235"/>
    <lineage>
        <taxon>Bacteria</taxon>
        <taxon>Pseudomonadati</taxon>
        <taxon>Pseudomonadota</taxon>
        <taxon>Alphaproteobacteria</taxon>
        <taxon>Hyphomicrobiales</taxon>
        <taxon>Rhizobiaceae</taxon>
        <taxon>Ciceribacter</taxon>
    </lineage>
</organism>
<keyword evidence="3" id="KW-1185">Reference proteome</keyword>
<feature type="transmembrane region" description="Helical" evidence="1">
    <location>
        <begin position="180"/>
        <end position="198"/>
    </location>
</feature>
<dbReference type="InterPro" id="IPR010293">
    <property type="entry name" value="Sbt_1"/>
</dbReference>
<feature type="transmembrane region" description="Helical" evidence="1">
    <location>
        <begin position="68"/>
        <end position="85"/>
    </location>
</feature>
<evidence type="ECO:0008006" key="4">
    <source>
        <dbReference type="Google" id="ProtNLM"/>
    </source>
</evidence>
<accession>A0A376AAV9</accession>
<name>A0A376AAV9_9HYPH</name>
<dbReference type="RefSeq" id="WP_115671958.1">
    <property type="nucleotide sequence ID" value="NZ_UEYP01000014.1"/>
</dbReference>
<feature type="transmembrane region" description="Helical" evidence="1">
    <location>
        <begin position="134"/>
        <end position="153"/>
    </location>
</feature>
<dbReference type="Pfam" id="PF05982">
    <property type="entry name" value="Sbt_1"/>
    <property type="match status" value="1"/>
</dbReference>
<keyword evidence="1" id="KW-1133">Transmembrane helix</keyword>
<dbReference type="Proteomes" id="UP000254764">
    <property type="component" value="Unassembled WGS sequence"/>
</dbReference>
<keyword evidence="1" id="KW-0812">Transmembrane</keyword>
<dbReference type="OrthoDB" id="345121at2"/>
<feature type="transmembrane region" description="Helical" evidence="1">
    <location>
        <begin position="248"/>
        <end position="269"/>
    </location>
</feature>
<dbReference type="AlphaFoldDB" id="A0A376AAV9"/>
<protein>
    <recommendedName>
        <fullName evidence="4">Sodium-dependent bicarbonate transport family permease</fullName>
    </recommendedName>
</protein>
<feature type="transmembrane region" description="Helical" evidence="1">
    <location>
        <begin position="43"/>
        <end position="62"/>
    </location>
</feature>
<dbReference type="EMBL" id="UEYP01000014">
    <property type="protein sequence ID" value="SSC64790.1"/>
    <property type="molecule type" value="Genomic_DNA"/>
</dbReference>
<evidence type="ECO:0000313" key="3">
    <source>
        <dbReference type="Proteomes" id="UP000254764"/>
    </source>
</evidence>
<feature type="transmembrane region" description="Helical" evidence="1">
    <location>
        <begin position="106"/>
        <end position="128"/>
    </location>
</feature>
<evidence type="ECO:0000256" key="1">
    <source>
        <dbReference type="SAM" id="Phobius"/>
    </source>
</evidence>
<reference evidence="3" key="1">
    <citation type="submission" date="2018-07" db="EMBL/GenBank/DDBJ databases">
        <authorList>
            <person name="Peiro R."/>
            <person name="Begona"/>
            <person name="Cbmso G."/>
            <person name="Lopez M."/>
            <person name="Gonzalez S."/>
        </authorList>
    </citation>
    <scope>NUCLEOTIDE SEQUENCE [LARGE SCALE GENOMIC DNA]</scope>
</reference>
<dbReference type="PANTHER" id="PTHR40400">
    <property type="entry name" value="SLR1512 PROTEIN"/>
    <property type="match status" value="1"/>
</dbReference>